<dbReference type="HOGENOM" id="CLU_796987_0_0_1"/>
<evidence type="ECO:0000313" key="2">
    <source>
        <dbReference type="Proteomes" id="UP000030752"/>
    </source>
</evidence>
<dbReference type="EMBL" id="KB822725">
    <property type="protein sequence ID" value="ETN36501.1"/>
    <property type="molecule type" value="Genomic_DNA"/>
</dbReference>
<accession>W2RJ60</accession>
<sequence>MGGINTQSSDDNIALALVSGCPWPAESRDSTSLFGTRLAFVPWGWEVAADGSFTDSITSATSTDQALIAPLEENFAFKAFGARLCVQELDAFTETWLTLATGDSRSELTAALARLRSAALALTACQVIGDEEHRSKLDTALAASRVIAKYSDSQRPPEYHDLDEIESLSKSTWHLLRMVKGFCVLLQGFNTVDVSPASFPDFMRGWKSENLDVQSMAVDRYYSGSRIGDHINSLKETASVKSMSDAAYRLARNYMSAVNGAQRKLDELSLQTPWSCSIVAVKWNKPLPHVSRLSSIYRGMDRYRILVTASSQLVPSQNGKPAESIGSVKHNGPLFYFAYEDQLYGNNE</sequence>
<organism evidence="1 2">
    <name type="scientific">Cyphellophora europaea (strain CBS 101466)</name>
    <name type="common">Phialophora europaea</name>
    <dbReference type="NCBI Taxonomy" id="1220924"/>
    <lineage>
        <taxon>Eukaryota</taxon>
        <taxon>Fungi</taxon>
        <taxon>Dikarya</taxon>
        <taxon>Ascomycota</taxon>
        <taxon>Pezizomycotina</taxon>
        <taxon>Eurotiomycetes</taxon>
        <taxon>Chaetothyriomycetidae</taxon>
        <taxon>Chaetothyriales</taxon>
        <taxon>Cyphellophoraceae</taxon>
        <taxon>Cyphellophora</taxon>
    </lineage>
</organism>
<keyword evidence="2" id="KW-1185">Reference proteome</keyword>
<dbReference type="InParanoid" id="W2RJ60"/>
<dbReference type="Proteomes" id="UP000030752">
    <property type="component" value="Unassembled WGS sequence"/>
</dbReference>
<proteinExistence type="predicted"/>
<dbReference type="AlphaFoldDB" id="W2RJ60"/>
<reference evidence="1 2" key="1">
    <citation type="submission" date="2013-03" db="EMBL/GenBank/DDBJ databases">
        <title>The Genome Sequence of Phialophora europaea CBS 101466.</title>
        <authorList>
            <consortium name="The Broad Institute Genomics Platform"/>
            <person name="Cuomo C."/>
            <person name="de Hoog S."/>
            <person name="Gorbushina A."/>
            <person name="Walker B."/>
            <person name="Young S.K."/>
            <person name="Zeng Q."/>
            <person name="Gargeya S."/>
            <person name="Fitzgerald M."/>
            <person name="Haas B."/>
            <person name="Abouelleil A."/>
            <person name="Allen A.W."/>
            <person name="Alvarado L."/>
            <person name="Arachchi H.M."/>
            <person name="Berlin A.M."/>
            <person name="Chapman S.B."/>
            <person name="Gainer-Dewar J."/>
            <person name="Goldberg J."/>
            <person name="Griggs A."/>
            <person name="Gujja S."/>
            <person name="Hansen M."/>
            <person name="Howarth C."/>
            <person name="Imamovic A."/>
            <person name="Ireland A."/>
            <person name="Larimer J."/>
            <person name="McCowan C."/>
            <person name="Murphy C."/>
            <person name="Pearson M."/>
            <person name="Poon T.W."/>
            <person name="Priest M."/>
            <person name="Roberts A."/>
            <person name="Saif S."/>
            <person name="Shea T."/>
            <person name="Sisk P."/>
            <person name="Sykes S."/>
            <person name="Wortman J."/>
            <person name="Nusbaum C."/>
            <person name="Birren B."/>
        </authorList>
    </citation>
    <scope>NUCLEOTIDE SEQUENCE [LARGE SCALE GENOMIC DNA]</scope>
    <source>
        <strain evidence="1 2">CBS 101466</strain>
    </source>
</reference>
<evidence type="ECO:0000313" key="1">
    <source>
        <dbReference type="EMBL" id="ETN36501.1"/>
    </source>
</evidence>
<protein>
    <submittedName>
        <fullName evidence="1">Uncharacterized protein</fullName>
    </submittedName>
</protein>
<dbReference type="RefSeq" id="XP_008721319.1">
    <property type="nucleotide sequence ID" value="XM_008723097.1"/>
</dbReference>
<gene>
    <name evidence="1" type="ORF">HMPREF1541_08779</name>
</gene>
<dbReference type="VEuPathDB" id="FungiDB:HMPREF1541_08779"/>
<dbReference type="GeneID" id="19976118"/>
<name>W2RJ60_CYPE1</name>